<comment type="similarity">
    <text evidence="4">Belongs to the bacterial secretin family.</text>
</comment>
<evidence type="ECO:0000259" key="7">
    <source>
        <dbReference type="Pfam" id="PF00263"/>
    </source>
</evidence>
<name>A0AAE3R0Z8_9BACT</name>
<dbReference type="PANTHER" id="PTHR30332:SF24">
    <property type="entry name" value="SECRETIN GSPD-RELATED"/>
    <property type="match status" value="1"/>
</dbReference>
<evidence type="ECO:0000256" key="1">
    <source>
        <dbReference type="ARBA" id="ARBA00004370"/>
    </source>
</evidence>
<dbReference type="RefSeq" id="WP_313989457.1">
    <property type="nucleotide sequence ID" value="NZ_JASJOS010000027.1"/>
</dbReference>
<dbReference type="PRINTS" id="PR00811">
    <property type="entry name" value="BCTERIALGSPD"/>
</dbReference>
<gene>
    <name evidence="8" type="ORF">QNI16_36790</name>
</gene>
<dbReference type="PANTHER" id="PTHR30332">
    <property type="entry name" value="PROBABLE GENERAL SECRETION PATHWAY PROTEIN D"/>
    <property type="match status" value="1"/>
</dbReference>
<dbReference type="AlphaFoldDB" id="A0AAE3R0Z8"/>
<dbReference type="InterPro" id="IPR004846">
    <property type="entry name" value="T2SS/T3SS_dom"/>
</dbReference>
<feature type="domain" description="Type II/III secretion system secretin-like" evidence="7">
    <location>
        <begin position="489"/>
        <end position="655"/>
    </location>
</feature>
<evidence type="ECO:0000256" key="3">
    <source>
        <dbReference type="ARBA" id="ARBA00023136"/>
    </source>
</evidence>
<feature type="compositionally biased region" description="Polar residues" evidence="6">
    <location>
        <begin position="228"/>
        <end position="242"/>
    </location>
</feature>
<evidence type="ECO:0000313" key="9">
    <source>
        <dbReference type="Proteomes" id="UP001241110"/>
    </source>
</evidence>
<dbReference type="GO" id="GO:0009306">
    <property type="term" value="P:protein secretion"/>
    <property type="evidence" value="ECO:0007669"/>
    <property type="project" value="InterPro"/>
</dbReference>
<comment type="subcellular location">
    <subcellularLocation>
        <location evidence="1">Membrane</location>
    </subcellularLocation>
</comment>
<feature type="region of interest" description="Disordered" evidence="6">
    <location>
        <begin position="228"/>
        <end position="256"/>
    </location>
</feature>
<organism evidence="8 9">
    <name type="scientific">Xanthocytophaga flava</name>
    <dbReference type="NCBI Taxonomy" id="3048013"/>
    <lineage>
        <taxon>Bacteria</taxon>
        <taxon>Pseudomonadati</taxon>
        <taxon>Bacteroidota</taxon>
        <taxon>Cytophagia</taxon>
        <taxon>Cytophagales</taxon>
        <taxon>Rhodocytophagaceae</taxon>
        <taxon>Xanthocytophaga</taxon>
    </lineage>
</organism>
<dbReference type="InterPro" id="IPR001775">
    <property type="entry name" value="GspD/PilQ"/>
</dbReference>
<evidence type="ECO:0000313" key="8">
    <source>
        <dbReference type="EMBL" id="MDJ1486098.1"/>
    </source>
</evidence>
<sequence>MKIVVYYLKKRVLPFFLLVFISVPILAQQNRFADLEQQLNNLSNQLPGLKEKVDISISGSSIQEFLRGLAIANQLNINIDPQLNIKVYNNFTRETVSNIIIFLAREYDLDVRFVGTIMSFSKYKPVVEVVAPTVRQIDVRYNSYTQLLSMDLRSDTLSSVVRKITQLTKKNVISSADLSGKTVSIYLEDVPIEEAVEKMAMVNELKSTKTSENFFLIQKQDASDPNMLASNGQMGNFSQNRGQPYRNPSGQPSYGGGSGRVFVHTTDSLGNRYVDVNAMNAPFSEVLDAVAHEMNINYFLYSDLKGNITTQVSKLTFEDFLSRFFRGTDYTFQNEKGVYLVGDRKLEGLRANRLFQFQFRSLETVEEAIPAELRRGVEIKNFKELNGILLSGSLPQILEVEAFLKQIDRVVPLVMIEVTLVDVRKTRTISTGIKMGLGDSTTVTRGSILPGVDFTLSSSSINDLLSRISSVTPLNIGRVAPNFYVGLSALEANNNVEVRSMPKLSTLNGHSATLSIGSTRYYSVKTQNVVGTLTPQTVITEQFNAVQANLGIAITPIVSSDDQVTLTIDVGIADFIGDPPNNAPPPSSNSQFKSIIRVRNEEMVVLGGLERTENSKSGSGTPLLSRIPLIGRLFSSKSNSHNKTVSIVFIKPTIIY</sequence>
<evidence type="ECO:0000256" key="5">
    <source>
        <dbReference type="SAM" id="Coils"/>
    </source>
</evidence>
<comment type="caution">
    <text evidence="8">The sequence shown here is derived from an EMBL/GenBank/DDBJ whole genome shotgun (WGS) entry which is preliminary data.</text>
</comment>
<dbReference type="EMBL" id="JASJOS010000027">
    <property type="protein sequence ID" value="MDJ1486098.1"/>
    <property type="molecule type" value="Genomic_DNA"/>
</dbReference>
<feature type="coiled-coil region" evidence="5">
    <location>
        <begin position="25"/>
        <end position="52"/>
    </location>
</feature>
<reference evidence="8" key="1">
    <citation type="submission" date="2023-05" db="EMBL/GenBank/DDBJ databases">
        <authorList>
            <person name="Zhang X."/>
        </authorList>
    </citation>
    <scope>NUCLEOTIDE SEQUENCE</scope>
    <source>
        <strain evidence="8">YF14B1</strain>
    </source>
</reference>
<protein>
    <submittedName>
        <fullName evidence="8">Type II and III secretion system protein</fullName>
    </submittedName>
</protein>
<keyword evidence="5" id="KW-0175">Coiled coil</keyword>
<dbReference type="GO" id="GO:0016020">
    <property type="term" value="C:membrane"/>
    <property type="evidence" value="ECO:0007669"/>
    <property type="project" value="UniProtKB-SubCell"/>
</dbReference>
<proteinExistence type="inferred from homology"/>
<evidence type="ECO:0000256" key="6">
    <source>
        <dbReference type="SAM" id="MobiDB-lite"/>
    </source>
</evidence>
<accession>A0AAE3R0Z8</accession>
<dbReference type="Pfam" id="PF00263">
    <property type="entry name" value="Secretin"/>
    <property type="match status" value="1"/>
</dbReference>
<evidence type="ECO:0000256" key="2">
    <source>
        <dbReference type="ARBA" id="ARBA00022729"/>
    </source>
</evidence>
<dbReference type="GO" id="GO:0015627">
    <property type="term" value="C:type II protein secretion system complex"/>
    <property type="evidence" value="ECO:0007669"/>
    <property type="project" value="TreeGrafter"/>
</dbReference>
<dbReference type="Gene3D" id="3.55.50.30">
    <property type="match status" value="1"/>
</dbReference>
<keyword evidence="2" id="KW-0732">Signal</keyword>
<keyword evidence="3" id="KW-0472">Membrane</keyword>
<evidence type="ECO:0000256" key="4">
    <source>
        <dbReference type="RuleBase" id="RU004003"/>
    </source>
</evidence>
<dbReference type="Proteomes" id="UP001241110">
    <property type="component" value="Unassembled WGS sequence"/>
</dbReference>
<dbReference type="InterPro" id="IPR050810">
    <property type="entry name" value="Bact_Secretion_Sys_Channel"/>
</dbReference>